<organism evidence="2 3">
    <name type="scientific">Caldimonas aquatica</name>
    <dbReference type="NCBI Taxonomy" id="376175"/>
    <lineage>
        <taxon>Bacteria</taxon>
        <taxon>Pseudomonadati</taxon>
        <taxon>Pseudomonadota</taxon>
        <taxon>Betaproteobacteria</taxon>
        <taxon>Burkholderiales</taxon>
        <taxon>Sphaerotilaceae</taxon>
        <taxon>Caldimonas</taxon>
    </lineage>
</organism>
<name>A0ABY6MQI1_9BURK</name>
<evidence type="ECO:0008006" key="4">
    <source>
        <dbReference type="Google" id="ProtNLM"/>
    </source>
</evidence>
<dbReference type="EMBL" id="CP110257">
    <property type="protein sequence ID" value="UZD54123.1"/>
    <property type="molecule type" value="Genomic_DNA"/>
</dbReference>
<keyword evidence="1" id="KW-0732">Signal</keyword>
<feature type="signal peptide" evidence="1">
    <location>
        <begin position="1"/>
        <end position="19"/>
    </location>
</feature>
<reference evidence="2" key="1">
    <citation type="submission" date="2022-10" db="EMBL/GenBank/DDBJ databases">
        <title>Complete genome sequence of Schlegelella aquatica LMG 23380.</title>
        <authorList>
            <person name="Musilova J."/>
            <person name="Kourilova X."/>
            <person name="Bezdicek M."/>
            <person name="Hermankova K."/>
            <person name="Obruca S."/>
            <person name="Sedlar K."/>
        </authorList>
    </citation>
    <scope>NUCLEOTIDE SEQUENCE</scope>
    <source>
        <strain evidence="2">LMG 23380</strain>
    </source>
</reference>
<dbReference type="Proteomes" id="UP001163266">
    <property type="component" value="Chromosome"/>
</dbReference>
<sequence>MKRLLLFVVALVLAGCAQMTKVGPGETVVDGKLVVKLDGSWNQSALKVVPTATTWTVDGLSVDRLHFFVGLPDGATLAPVAKDARPLVFKAAMPAHEIVSLYQGLLTRDGSSFTLSRLEPVEFLGAPGFRFEYLLVRKGDDVRLQGVAYGVVRDRQLYLMDYAAPRLGFFPRHRPQVELIARGARLKS</sequence>
<evidence type="ECO:0000256" key="1">
    <source>
        <dbReference type="SAM" id="SignalP"/>
    </source>
</evidence>
<proteinExistence type="predicted"/>
<protein>
    <recommendedName>
        <fullName evidence="4">DUF3261 domain-containing protein</fullName>
    </recommendedName>
</protein>
<dbReference type="RefSeq" id="WP_264891692.1">
    <property type="nucleotide sequence ID" value="NZ_CP110257.1"/>
</dbReference>
<gene>
    <name evidence="2" type="ORF">OMP39_10585</name>
</gene>
<evidence type="ECO:0000313" key="2">
    <source>
        <dbReference type="EMBL" id="UZD54123.1"/>
    </source>
</evidence>
<evidence type="ECO:0000313" key="3">
    <source>
        <dbReference type="Proteomes" id="UP001163266"/>
    </source>
</evidence>
<keyword evidence="3" id="KW-1185">Reference proteome</keyword>
<dbReference type="PROSITE" id="PS51257">
    <property type="entry name" value="PROKAR_LIPOPROTEIN"/>
    <property type="match status" value="1"/>
</dbReference>
<accession>A0ABY6MQI1</accession>
<feature type="chain" id="PRO_5046408004" description="DUF3261 domain-containing protein" evidence="1">
    <location>
        <begin position="20"/>
        <end position="188"/>
    </location>
</feature>